<dbReference type="HAMAP" id="MF_00494">
    <property type="entry name" value="Transaldolase_3b"/>
    <property type="match status" value="1"/>
</dbReference>
<dbReference type="InterPro" id="IPR022999">
    <property type="entry name" value="Transaldolase_3B"/>
</dbReference>
<proteinExistence type="inferred from homology"/>
<evidence type="ECO:0000256" key="2">
    <source>
        <dbReference type="ARBA" id="ARBA00004857"/>
    </source>
</evidence>
<reference evidence="11" key="1">
    <citation type="journal article" date="2015" name="MBio">
        <title>Genome-Resolved Metagenomic Analysis Reveals Roles for Candidate Phyla and Other Microbial Community Members in Biogeochemical Transformations in Oil Reservoirs.</title>
        <authorList>
            <person name="Hu P."/>
            <person name="Tom L."/>
            <person name="Singh A."/>
            <person name="Thomas B.C."/>
            <person name="Baker B.J."/>
            <person name="Piceno Y.M."/>
            <person name="Andersen G.L."/>
            <person name="Banfield J.F."/>
        </authorList>
    </citation>
    <scope>NUCLEOTIDE SEQUENCE [LARGE SCALE GENOMIC DNA]</scope>
</reference>
<dbReference type="GO" id="GO:0006098">
    <property type="term" value="P:pentose-phosphate shunt"/>
    <property type="evidence" value="ECO:0007669"/>
    <property type="project" value="UniProtKB-UniRule"/>
</dbReference>
<evidence type="ECO:0000256" key="1">
    <source>
        <dbReference type="ARBA" id="ARBA00004496"/>
    </source>
</evidence>
<keyword evidence="5 9" id="KW-0808">Transferase</keyword>
<dbReference type="GO" id="GO:0016832">
    <property type="term" value="F:aldehyde-lyase activity"/>
    <property type="evidence" value="ECO:0007669"/>
    <property type="project" value="InterPro"/>
</dbReference>
<evidence type="ECO:0000256" key="8">
    <source>
        <dbReference type="ARBA" id="ARBA00048810"/>
    </source>
</evidence>
<evidence type="ECO:0000313" key="11">
    <source>
        <dbReference type="Proteomes" id="UP000054092"/>
    </source>
</evidence>
<feature type="active site" description="Schiff-base intermediate with substrate" evidence="9">
    <location>
        <position position="83"/>
    </location>
</feature>
<comment type="function">
    <text evidence="9">Transaldolase is important for the balance of metabolites in the pentose-phosphate pathway.</text>
</comment>
<protein>
    <recommendedName>
        <fullName evidence="9">Probable transaldolase</fullName>
        <ecNumber evidence="9">2.2.1.2</ecNumber>
    </recommendedName>
</protein>
<comment type="pathway">
    <text evidence="2 9">Carbohydrate degradation; pentose phosphate pathway; D-glyceraldehyde 3-phosphate and beta-D-fructose 6-phosphate from D-ribose 5-phosphate and D-xylulose 5-phosphate (non-oxidative stage): step 2/3.</text>
</comment>
<dbReference type="FunFam" id="3.20.20.70:FF:000018">
    <property type="entry name" value="Probable transaldolase"/>
    <property type="match status" value="1"/>
</dbReference>
<dbReference type="InterPro" id="IPR001585">
    <property type="entry name" value="TAL/FSA"/>
</dbReference>
<dbReference type="Proteomes" id="UP000054092">
    <property type="component" value="Unassembled WGS sequence"/>
</dbReference>
<dbReference type="PATRIC" id="fig|1184387.3.peg.1962"/>
<dbReference type="InterPro" id="IPR004731">
    <property type="entry name" value="Transaldolase_3B/F6P_aldolase"/>
</dbReference>
<comment type="caution">
    <text evidence="10">The sequence shown here is derived from an EMBL/GenBank/DDBJ whole genome shotgun (WGS) entry which is preliminary data.</text>
</comment>
<dbReference type="UniPathway" id="UPA00115">
    <property type="reaction ID" value="UER00414"/>
</dbReference>
<dbReference type="PROSITE" id="PS00958">
    <property type="entry name" value="TRANSALDOLASE_2"/>
    <property type="match status" value="1"/>
</dbReference>
<evidence type="ECO:0000313" key="10">
    <source>
        <dbReference type="EMBL" id="KUK79128.1"/>
    </source>
</evidence>
<name>A0A101HLQ7_9BACT</name>
<dbReference type="SUPFAM" id="SSF51569">
    <property type="entry name" value="Aldolase"/>
    <property type="match status" value="1"/>
</dbReference>
<dbReference type="Gene3D" id="3.20.20.70">
    <property type="entry name" value="Aldolase class I"/>
    <property type="match status" value="1"/>
</dbReference>
<sequence length="218" mass="24088">MKIFLDTANIDEIREGMKLGLVDGVTTNPTLVSRESVKFEQRVVEICETVRGPVSAEVTATDFENMVSQARELASLSEYVVVKIPMTKDGMRAVKTLSGEGIRTNVTLIFNSLQATLAAKAGATYVSPFVGRLDDIASKGMGIVEEIVDIFANYGYCTEIIVASVRHPMHVLEAALMGADIVTIPFDVLLRLFNHPLTDIGIERFTEDWKRYEKQQGQ</sequence>
<dbReference type="Pfam" id="PF00923">
    <property type="entry name" value="TAL_FSA"/>
    <property type="match status" value="1"/>
</dbReference>
<dbReference type="CDD" id="cd00956">
    <property type="entry name" value="Transaldolase_FSA"/>
    <property type="match status" value="1"/>
</dbReference>
<dbReference type="EMBL" id="LGGP01000294">
    <property type="protein sequence ID" value="KUK79128.1"/>
    <property type="molecule type" value="Genomic_DNA"/>
</dbReference>
<evidence type="ECO:0000256" key="4">
    <source>
        <dbReference type="ARBA" id="ARBA00022490"/>
    </source>
</evidence>
<dbReference type="InterPro" id="IPR018225">
    <property type="entry name" value="Transaldolase_AS"/>
</dbReference>
<keyword evidence="6 9" id="KW-0570">Pentose shunt</keyword>
<evidence type="ECO:0000256" key="9">
    <source>
        <dbReference type="HAMAP-Rule" id="MF_00494"/>
    </source>
</evidence>
<comment type="subcellular location">
    <subcellularLocation>
        <location evidence="1 9">Cytoplasm</location>
    </subcellularLocation>
</comment>
<accession>A0A101HLQ7</accession>
<comment type="catalytic activity">
    <reaction evidence="8 9">
        <text>D-sedoheptulose 7-phosphate + D-glyceraldehyde 3-phosphate = D-erythrose 4-phosphate + beta-D-fructose 6-phosphate</text>
        <dbReference type="Rhea" id="RHEA:17053"/>
        <dbReference type="ChEBI" id="CHEBI:16897"/>
        <dbReference type="ChEBI" id="CHEBI:57483"/>
        <dbReference type="ChEBI" id="CHEBI:57634"/>
        <dbReference type="ChEBI" id="CHEBI:59776"/>
        <dbReference type="EC" id="2.2.1.2"/>
    </reaction>
</comment>
<dbReference type="AlphaFoldDB" id="A0A101HLQ7"/>
<dbReference type="NCBIfam" id="TIGR00875">
    <property type="entry name" value="fsa_talC_mipB"/>
    <property type="match status" value="1"/>
</dbReference>
<dbReference type="PROSITE" id="PS01054">
    <property type="entry name" value="TRANSALDOLASE_1"/>
    <property type="match status" value="1"/>
</dbReference>
<organism evidence="10 11">
    <name type="scientific">Mesotoga prima</name>
    <dbReference type="NCBI Taxonomy" id="1184387"/>
    <lineage>
        <taxon>Bacteria</taxon>
        <taxon>Thermotogati</taxon>
        <taxon>Thermotogota</taxon>
        <taxon>Thermotogae</taxon>
        <taxon>Kosmotogales</taxon>
        <taxon>Kosmotogaceae</taxon>
        <taxon>Mesotoga</taxon>
    </lineage>
</organism>
<dbReference type="GO" id="GO:0005737">
    <property type="term" value="C:cytoplasm"/>
    <property type="evidence" value="ECO:0007669"/>
    <property type="project" value="UniProtKB-SubCell"/>
</dbReference>
<dbReference type="PANTHER" id="PTHR10683">
    <property type="entry name" value="TRANSALDOLASE"/>
    <property type="match status" value="1"/>
</dbReference>
<dbReference type="EC" id="2.2.1.2" evidence="9"/>
<dbReference type="GO" id="GO:0005975">
    <property type="term" value="P:carbohydrate metabolic process"/>
    <property type="evidence" value="ECO:0007669"/>
    <property type="project" value="InterPro"/>
</dbReference>
<keyword evidence="4 9" id="KW-0963">Cytoplasm</keyword>
<comment type="similarity">
    <text evidence="3 9">Belongs to the transaldolase family. Type 3B subfamily.</text>
</comment>
<dbReference type="GO" id="GO:0004801">
    <property type="term" value="F:transaldolase activity"/>
    <property type="evidence" value="ECO:0007669"/>
    <property type="project" value="UniProtKB-UniRule"/>
</dbReference>
<evidence type="ECO:0000256" key="3">
    <source>
        <dbReference type="ARBA" id="ARBA00005740"/>
    </source>
</evidence>
<evidence type="ECO:0000256" key="6">
    <source>
        <dbReference type="ARBA" id="ARBA00023126"/>
    </source>
</evidence>
<gene>
    <name evidence="9" type="primary">tal</name>
    <name evidence="10" type="ORF">XD94_1481</name>
</gene>
<evidence type="ECO:0000256" key="5">
    <source>
        <dbReference type="ARBA" id="ARBA00022679"/>
    </source>
</evidence>
<dbReference type="PANTHER" id="PTHR10683:SF40">
    <property type="entry name" value="FRUCTOSE-6-PHOSPHATE ALDOLASE 1-RELATED"/>
    <property type="match status" value="1"/>
</dbReference>
<evidence type="ECO:0000256" key="7">
    <source>
        <dbReference type="ARBA" id="ARBA00023270"/>
    </source>
</evidence>
<dbReference type="InterPro" id="IPR033919">
    <property type="entry name" value="TSA/FSA_arc/bac"/>
</dbReference>
<dbReference type="InterPro" id="IPR013785">
    <property type="entry name" value="Aldolase_TIM"/>
</dbReference>
<keyword evidence="7 9" id="KW-0704">Schiff base</keyword>